<keyword evidence="7" id="KW-0645">Protease</keyword>
<evidence type="ECO:0000256" key="12">
    <source>
        <dbReference type="ARBA" id="ARBA00030849"/>
    </source>
</evidence>
<dbReference type="Gene3D" id="3.40.350.10">
    <property type="entry name" value="Creatinase/prolidase N-terminal domain"/>
    <property type="match status" value="1"/>
</dbReference>
<evidence type="ECO:0000256" key="10">
    <source>
        <dbReference type="ARBA" id="ARBA00023049"/>
    </source>
</evidence>
<evidence type="ECO:0000256" key="5">
    <source>
        <dbReference type="ARBA" id="ARBA00012574"/>
    </source>
</evidence>
<evidence type="ECO:0000313" key="15">
    <source>
        <dbReference type="EMBL" id="KAK0511813.1"/>
    </source>
</evidence>
<dbReference type="AlphaFoldDB" id="A0AA39V133"/>
<comment type="caution">
    <text evidence="15">The sequence shown here is derived from an EMBL/GenBank/DDBJ whole genome shotgun (WGS) entry which is preliminary data.</text>
</comment>
<dbReference type="SMART" id="SM01011">
    <property type="entry name" value="AMP_N"/>
    <property type="match status" value="1"/>
</dbReference>
<evidence type="ECO:0000256" key="7">
    <source>
        <dbReference type="ARBA" id="ARBA00022670"/>
    </source>
</evidence>
<name>A0AA39V133_9LECA</name>
<dbReference type="GO" id="GO:0030145">
    <property type="term" value="F:manganese ion binding"/>
    <property type="evidence" value="ECO:0007669"/>
    <property type="project" value="InterPro"/>
</dbReference>
<gene>
    <name evidence="15" type="ORF">JMJ35_005663</name>
</gene>
<dbReference type="EMBL" id="JAFEKC020000012">
    <property type="protein sequence ID" value="KAK0511813.1"/>
    <property type="molecule type" value="Genomic_DNA"/>
</dbReference>
<evidence type="ECO:0000256" key="8">
    <source>
        <dbReference type="ARBA" id="ARBA00022723"/>
    </source>
</evidence>
<evidence type="ECO:0000313" key="16">
    <source>
        <dbReference type="Proteomes" id="UP001166286"/>
    </source>
</evidence>
<dbReference type="PANTHER" id="PTHR43226:SF3">
    <property type="entry name" value="XAA-PRO AMINOPEPTIDASE AN0832-RELATED"/>
    <property type="match status" value="1"/>
</dbReference>
<dbReference type="InterPro" id="IPR007865">
    <property type="entry name" value="Aminopep_P_N"/>
</dbReference>
<comment type="catalytic activity">
    <reaction evidence="1">
        <text>Release of any N-terminal amino acid, including proline, that is linked to proline, even from a dipeptide or tripeptide.</text>
        <dbReference type="EC" id="3.4.11.9"/>
    </reaction>
</comment>
<evidence type="ECO:0000256" key="6">
    <source>
        <dbReference type="ARBA" id="ARBA00022438"/>
    </source>
</evidence>
<keyword evidence="8" id="KW-0479">Metal-binding</keyword>
<dbReference type="CDD" id="cd01087">
    <property type="entry name" value="Prolidase"/>
    <property type="match status" value="1"/>
</dbReference>
<dbReference type="Gene3D" id="3.90.230.10">
    <property type="entry name" value="Creatinase/methionine aminopeptidase superfamily"/>
    <property type="match status" value="1"/>
</dbReference>
<keyword evidence="9" id="KW-0378">Hydrolase</keyword>
<dbReference type="PANTHER" id="PTHR43226">
    <property type="entry name" value="XAA-PRO AMINOPEPTIDASE 3"/>
    <property type="match status" value="1"/>
</dbReference>
<accession>A0AA39V133</accession>
<sequence length="503" mass="56914">MTERGPQITLSGGGLRKYPAKLHAQNAASHLGVSEGLIFLHGQHRLYIEDSDMFYHFRQRRYFYYLSGVNEEDCYLTYDIERHHSTLYIPPITVEGVVWFGKGPTIKEAEERYDFDEVMLTSSMPDEIEYWLRMNPHKKVYILRESQSLRQIIHSPLEPNYDMTSLMPALDASRVIKDHDELVAIKRAIRISSIGHRTIMHHITSLKTEAEVHALYLDVCIAHGSQVQSYPPIIASGANASSLHYFDANDTLKGKSLLCMDAGAEWECYSSDITRTFPLTAKGWPSKETAEIYALVEEMQERCIAMLGPGVRYLDAFILADWIAIEGLMRMGIFRKTDVEEVLNSGATKAFFPHGLGHHMGLDVHDVSAKPILSMTQSDNSSTRGISLDSMADMRLKLAPCTSDAALLEPGMVITVEPGIYFNHYALTKLYLPNPQISKYIDQEKLQRYMHVGGVRIEDDILITKDGYENLTMTPKGKEMLEIIRDGAKCKHSEKCRLGLDSQ</sequence>
<dbReference type="InterPro" id="IPR052433">
    <property type="entry name" value="X-Pro_dipept-like"/>
</dbReference>
<keyword evidence="6" id="KW-0031">Aminopeptidase</keyword>
<evidence type="ECO:0000256" key="3">
    <source>
        <dbReference type="ARBA" id="ARBA00002443"/>
    </source>
</evidence>
<evidence type="ECO:0000256" key="9">
    <source>
        <dbReference type="ARBA" id="ARBA00022801"/>
    </source>
</evidence>
<dbReference type="EC" id="3.4.11.9" evidence="5"/>
<dbReference type="InterPro" id="IPR000994">
    <property type="entry name" value="Pept_M24"/>
</dbReference>
<comment type="similarity">
    <text evidence="4">Belongs to the peptidase M24B family.</text>
</comment>
<feature type="domain" description="Aminopeptidase P N-terminal" evidence="14">
    <location>
        <begin position="18"/>
        <end position="141"/>
    </location>
</feature>
<dbReference type="GO" id="GO:0070006">
    <property type="term" value="F:metalloaminopeptidase activity"/>
    <property type="evidence" value="ECO:0007669"/>
    <property type="project" value="InterPro"/>
</dbReference>
<evidence type="ECO:0000256" key="1">
    <source>
        <dbReference type="ARBA" id="ARBA00001424"/>
    </source>
</evidence>
<dbReference type="InterPro" id="IPR036005">
    <property type="entry name" value="Creatinase/aminopeptidase-like"/>
</dbReference>
<evidence type="ECO:0000256" key="2">
    <source>
        <dbReference type="ARBA" id="ARBA00001936"/>
    </source>
</evidence>
<evidence type="ECO:0000256" key="4">
    <source>
        <dbReference type="ARBA" id="ARBA00008766"/>
    </source>
</evidence>
<keyword evidence="10" id="KW-0482">Metalloprotease</keyword>
<proteinExistence type="inferred from homology"/>
<comment type="function">
    <text evidence="3">Catalyzes the removal of a penultimate prolyl residue from the N-termini of peptides.</text>
</comment>
<dbReference type="Pfam" id="PF05195">
    <property type="entry name" value="AMP_N"/>
    <property type="match status" value="1"/>
</dbReference>
<evidence type="ECO:0000256" key="11">
    <source>
        <dbReference type="ARBA" id="ARBA00023211"/>
    </source>
</evidence>
<organism evidence="15 16">
    <name type="scientific">Cladonia borealis</name>
    <dbReference type="NCBI Taxonomy" id="184061"/>
    <lineage>
        <taxon>Eukaryota</taxon>
        <taxon>Fungi</taxon>
        <taxon>Dikarya</taxon>
        <taxon>Ascomycota</taxon>
        <taxon>Pezizomycotina</taxon>
        <taxon>Lecanoromycetes</taxon>
        <taxon>OSLEUM clade</taxon>
        <taxon>Lecanoromycetidae</taxon>
        <taxon>Lecanorales</taxon>
        <taxon>Lecanorineae</taxon>
        <taxon>Cladoniaceae</taxon>
        <taxon>Cladonia</taxon>
    </lineage>
</organism>
<evidence type="ECO:0000256" key="13">
    <source>
        <dbReference type="ARBA" id="ARBA00032413"/>
    </source>
</evidence>
<dbReference type="GO" id="GO:0006508">
    <property type="term" value="P:proteolysis"/>
    <property type="evidence" value="ECO:0007669"/>
    <property type="project" value="UniProtKB-KW"/>
</dbReference>
<keyword evidence="11" id="KW-0464">Manganese</keyword>
<comment type="cofactor">
    <cofactor evidence="2">
        <name>Mn(2+)</name>
        <dbReference type="ChEBI" id="CHEBI:29035"/>
    </cofactor>
</comment>
<dbReference type="InterPro" id="IPR029149">
    <property type="entry name" value="Creatin/AminoP/Spt16_N"/>
</dbReference>
<keyword evidence="16" id="KW-1185">Reference proteome</keyword>
<dbReference type="SUPFAM" id="SSF53092">
    <property type="entry name" value="Creatinase/prolidase N-terminal domain"/>
    <property type="match status" value="1"/>
</dbReference>
<evidence type="ECO:0000259" key="14">
    <source>
        <dbReference type="SMART" id="SM01011"/>
    </source>
</evidence>
<reference evidence="15" key="1">
    <citation type="submission" date="2023-03" db="EMBL/GenBank/DDBJ databases">
        <title>Complete genome of Cladonia borealis.</title>
        <authorList>
            <person name="Park H."/>
        </authorList>
    </citation>
    <scope>NUCLEOTIDE SEQUENCE</scope>
    <source>
        <strain evidence="15">ANT050790</strain>
    </source>
</reference>
<dbReference type="SUPFAM" id="SSF55920">
    <property type="entry name" value="Creatinase/aminopeptidase"/>
    <property type="match status" value="1"/>
</dbReference>
<protein>
    <recommendedName>
        <fullName evidence="5">Xaa-Pro aminopeptidase</fullName>
        <ecNumber evidence="5">3.4.11.9</ecNumber>
    </recommendedName>
    <alternativeName>
        <fullName evidence="12">Aminoacylproline aminopeptidase</fullName>
    </alternativeName>
    <alternativeName>
        <fullName evidence="13">Prolidase</fullName>
    </alternativeName>
</protein>
<dbReference type="Proteomes" id="UP001166286">
    <property type="component" value="Unassembled WGS sequence"/>
</dbReference>
<dbReference type="Pfam" id="PF00557">
    <property type="entry name" value="Peptidase_M24"/>
    <property type="match status" value="1"/>
</dbReference>